<keyword evidence="2" id="KW-1185">Reference proteome</keyword>
<comment type="caution">
    <text evidence="1">The sequence shown here is derived from an EMBL/GenBank/DDBJ whole genome shotgun (WGS) entry which is preliminary data.</text>
</comment>
<evidence type="ECO:0000313" key="2">
    <source>
        <dbReference type="Proteomes" id="UP001057402"/>
    </source>
</evidence>
<sequence length="46" mass="5206">MKMMGSSTKRRVSAAGRGGLAGVLREQRAKIYIIRRCVVMLLCWHD</sequence>
<name>A0ACB9S5H0_9MYRT</name>
<evidence type="ECO:0000313" key="1">
    <source>
        <dbReference type="EMBL" id="KAI4386457.1"/>
    </source>
</evidence>
<gene>
    <name evidence="1" type="ORF">MLD38_004388</name>
</gene>
<accession>A0ACB9S5H0</accession>
<dbReference type="EMBL" id="CM042881">
    <property type="protein sequence ID" value="KAI4386457.1"/>
    <property type="molecule type" value="Genomic_DNA"/>
</dbReference>
<protein>
    <submittedName>
        <fullName evidence="1">Uncharacterized protein</fullName>
    </submittedName>
</protein>
<proteinExistence type="predicted"/>
<reference evidence="2" key="1">
    <citation type="journal article" date="2023" name="Front. Plant Sci.">
        <title>Chromosomal-level genome assembly of Melastoma candidum provides insights into trichome evolution.</title>
        <authorList>
            <person name="Zhong Y."/>
            <person name="Wu W."/>
            <person name="Sun C."/>
            <person name="Zou P."/>
            <person name="Liu Y."/>
            <person name="Dai S."/>
            <person name="Zhou R."/>
        </authorList>
    </citation>
    <scope>NUCLEOTIDE SEQUENCE [LARGE SCALE GENOMIC DNA]</scope>
</reference>
<organism evidence="1 2">
    <name type="scientific">Melastoma candidum</name>
    <dbReference type="NCBI Taxonomy" id="119954"/>
    <lineage>
        <taxon>Eukaryota</taxon>
        <taxon>Viridiplantae</taxon>
        <taxon>Streptophyta</taxon>
        <taxon>Embryophyta</taxon>
        <taxon>Tracheophyta</taxon>
        <taxon>Spermatophyta</taxon>
        <taxon>Magnoliopsida</taxon>
        <taxon>eudicotyledons</taxon>
        <taxon>Gunneridae</taxon>
        <taxon>Pentapetalae</taxon>
        <taxon>rosids</taxon>
        <taxon>malvids</taxon>
        <taxon>Myrtales</taxon>
        <taxon>Melastomataceae</taxon>
        <taxon>Melastomatoideae</taxon>
        <taxon>Melastomateae</taxon>
        <taxon>Melastoma</taxon>
    </lineage>
</organism>
<dbReference type="Proteomes" id="UP001057402">
    <property type="component" value="Chromosome 2"/>
</dbReference>